<dbReference type="InterPro" id="IPR002885">
    <property type="entry name" value="PPR_rpt"/>
</dbReference>
<evidence type="ECO:0000313" key="3">
    <source>
        <dbReference type="EMBL" id="GFS37220.1"/>
    </source>
</evidence>
<name>A0A7J0DMH7_9ERIC</name>
<dbReference type="Gene3D" id="1.25.40.10">
    <property type="entry name" value="Tetratricopeptide repeat domain"/>
    <property type="match status" value="1"/>
</dbReference>
<sequence>MSTKTVVSLNSLIAVFVRNGDVESTWELFNQMLKTDLVSWNTMIGGLMQGSLFEEAIELFRVMCGDTETAMLAFSRMKERDVSAWTTAIGAMAFRRKWNLSKRAFQRDVKARDET</sequence>
<organism evidence="3 4">
    <name type="scientific">Actinidia rufa</name>
    <dbReference type="NCBI Taxonomy" id="165716"/>
    <lineage>
        <taxon>Eukaryota</taxon>
        <taxon>Viridiplantae</taxon>
        <taxon>Streptophyta</taxon>
        <taxon>Embryophyta</taxon>
        <taxon>Tracheophyta</taxon>
        <taxon>Spermatophyta</taxon>
        <taxon>Magnoliopsida</taxon>
        <taxon>eudicotyledons</taxon>
        <taxon>Gunneridae</taxon>
        <taxon>Pentapetalae</taxon>
        <taxon>asterids</taxon>
        <taxon>Ericales</taxon>
        <taxon>Actinidiaceae</taxon>
        <taxon>Actinidia</taxon>
    </lineage>
</organism>
<dbReference type="EMBL" id="BJWL01000274">
    <property type="protein sequence ID" value="GFS37220.1"/>
    <property type="molecule type" value="Genomic_DNA"/>
</dbReference>
<dbReference type="GO" id="GO:0009451">
    <property type="term" value="P:RNA modification"/>
    <property type="evidence" value="ECO:0007669"/>
    <property type="project" value="InterPro"/>
</dbReference>
<dbReference type="OrthoDB" id="1141387at2759"/>
<accession>A0A7J0DMH7</accession>
<dbReference type="PANTHER" id="PTHR47926:SF347">
    <property type="entry name" value="PENTATRICOPEPTIDE REPEAT-CONTAINING PROTEIN"/>
    <property type="match status" value="1"/>
</dbReference>
<keyword evidence="1" id="KW-0677">Repeat</keyword>
<dbReference type="Proteomes" id="UP000585474">
    <property type="component" value="Unassembled WGS sequence"/>
</dbReference>
<dbReference type="PROSITE" id="PS51375">
    <property type="entry name" value="PPR"/>
    <property type="match status" value="1"/>
</dbReference>
<evidence type="ECO:0000313" key="4">
    <source>
        <dbReference type="Proteomes" id="UP000585474"/>
    </source>
</evidence>
<dbReference type="InterPro" id="IPR011990">
    <property type="entry name" value="TPR-like_helical_dom_sf"/>
</dbReference>
<proteinExistence type="predicted"/>
<evidence type="ECO:0000256" key="1">
    <source>
        <dbReference type="ARBA" id="ARBA00022737"/>
    </source>
</evidence>
<dbReference type="AlphaFoldDB" id="A0A7J0DMH7"/>
<feature type="repeat" description="PPR" evidence="2">
    <location>
        <begin position="5"/>
        <end position="39"/>
    </location>
</feature>
<protein>
    <recommendedName>
        <fullName evidence="5">Tetratricopeptide repeat (TPR)-like superfamily protein</fullName>
    </recommendedName>
</protein>
<keyword evidence="4" id="KW-1185">Reference proteome</keyword>
<dbReference type="NCBIfam" id="TIGR00756">
    <property type="entry name" value="PPR"/>
    <property type="match status" value="2"/>
</dbReference>
<dbReference type="GO" id="GO:0003723">
    <property type="term" value="F:RNA binding"/>
    <property type="evidence" value="ECO:0007669"/>
    <property type="project" value="InterPro"/>
</dbReference>
<gene>
    <name evidence="3" type="ORF">Acr_00g0050730</name>
</gene>
<evidence type="ECO:0008006" key="5">
    <source>
        <dbReference type="Google" id="ProtNLM"/>
    </source>
</evidence>
<dbReference type="PANTHER" id="PTHR47926">
    <property type="entry name" value="PENTATRICOPEPTIDE REPEAT-CONTAINING PROTEIN"/>
    <property type="match status" value="1"/>
</dbReference>
<dbReference type="Pfam" id="PF01535">
    <property type="entry name" value="PPR"/>
    <property type="match status" value="2"/>
</dbReference>
<comment type="caution">
    <text evidence="3">The sequence shown here is derived from an EMBL/GenBank/DDBJ whole genome shotgun (WGS) entry which is preliminary data.</text>
</comment>
<reference evidence="4" key="1">
    <citation type="submission" date="2019-07" db="EMBL/GenBank/DDBJ databases">
        <title>De Novo Assembly of kiwifruit Actinidia rufa.</title>
        <authorList>
            <person name="Sugita-Konishi S."/>
            <person name="Sato K."/>
            <person name="Mori E."/>
            <person name="Abe Y."/>
            <person name="Kisaki G."/>
            <person name="Hamano K."/>
            <person name="Suezawa K."/>
            <person name="Otani M."/>
            <person name="Fukuda T."/>
            <person name="Manabe T."/>
            <person name="Gomi K."/>
            <person name="Tabuchi M."/>
            <person name="Akimitsu K."/>
            <person name="Kataoka I."/>
        </authorList>
    </citation>
    <scope>NUCLEOTIDE SEQUENCE [LARGE SCALE GENOMIC DNA]</scope>
    <source>
        <strain evidence="4">cv. Fuchu</strain>
    </source>
</reference>
<dbReference type="InterPro" id="IPR046960">
    <property type="entry name" value="PPR_At4g14850-like_plant"/>
</dbReference>
<evidence type="ECO:0000256" key="2">
    <source>
        <dbReference type="PROSITE-ProRule" id="PRU00708"/>
    </source>
</evidence>